<protein>
    <submittedName>
        <fullName evidence="3">Uncharacterized protein</fullName>
    </submittedName>
</protein>
<dbReference type="OrthoDB" id="799595at2"/>
<evidence type="ECO:0000313" key="4">
    <source>
        <dbReference type="Proteomes" id="UP000188602"/>
    </source>
</evidence>
<reference evidence="3 4" key="1">
    <citation type="submission" date="2016-10" db="EMBL/GenBank/DDBJ databases">
        <title>Rodentibacter gen. nov. and new species.</title>
        <authorList>
            <person name="Christensen H."/>
        </authorList>
    </citation>
    <scope>NUCLEOTIDE SEQUENCE [LARGE SCALE GENOMIC DNA]</scope>
    <source>
        <strain evidence="3 4">Ac151</strain>
    </source>
</reference>
<accession>A0A1V3JR86</accession>
<feature type="transmembrane region" description="Helical" evidence="2">
    <location>
        <begin position="55"/>
        <end position="75"/>
    </location>
</feature>
<organism evidence="3 4">
    <name type="scientific">Rodentibacter myodis</name>
    <dbReference type="NCBI Taxonomy" id="1907939"/>
    <lineage>
        <taxon>Bacteria</taxon>
        <taxon>Pseudomonadati</taxon>
        <taxon>Pseudomonadota</taxon>
        <taxon>Gammaproteobacteria</taxon>
        <taxon>Pasteurellales</taxon>
        <taxon>Pasteurellaceae</taxon>
        <taxon>Rodentibacter</taxon>
    </lineage>
</organism>
<dbReference type="RefSeq" id="WP_077423435.1">
    <property type="nucleotide sequence ID" value="NZ_MLHQ01000010.1"/>
</dbReference>
<gene>
    <name evidence="3" type="ORF">BKL49_04515</name>
</gene>
<keyword evidence="4" id="KW-1185">Reference proteome</keyword>
<keyword evidence="1" id="KW-0175">Coiled coil</keyword>
<keyword evidence="2" id="KW-0472">Membrane</keyword>
<dbReference type="Proteomes" id="UP000188602">
    <property type="component" value="Unassembled WGS sequence"/>
</dbReference>
<feature type="transmembrane region" description="Helical" evidence="2">
    <location>
        <begin position="20"/>
        <end position="43"/>
    </location>
</feature>
<feature type="coiled-coil region" evidence="1">
    <location>
        <begin position="89"/>
        <end position="116"/>
    </location>
</feature>
<dbReference type="EMBL" id="MLHQ01000010">
    <property type="protein sequence ID" value="OOF59342.1"/>
    <property type="molecule type" value="Genomic_DNA"/>
</dbReference>
<sequence>MFSFILNCVKQNHNKVIKFFQGFLAVLVCLVGGLVIFSEIYGIPETKIQEWIKGINVFVIIISVAVLLMLFISYLSPNDYSDDEHVISGKSILDIVDNMEEAMEETEEEKLQTYAEYKTQWTTSRILSAIKQQEKKSIINLLLGIVFSLTGALVLLYLAHSFNFSPKDTLDFISNFLPRLSFVLLIETFAYFFLRLYKDNLQEIKYWNDELTAIEHRVLALNLALRKNDETLCQDILKSFSKFEKINHQIDSRDNLIISPDYLIKIIKLIKK</sequence>
<keyword evidence="2" id="KW-0812">Transmembrane</keyword>
<evidence type="ECO:0000256" key="2">
    <source>
        <dbReference type="SAM" id="Phobius"/>
    </source>
</evidence>
<keyword evidence="2" id="KW-1133">Transmembrane helix</keyword>
<name>A0A1V3JR86_9PAST</name>
<evidence type="ECO:0000256" key="1">
    <source>
        <dbReference type="SAM" id="Coils"/>
    </source>
</evidence>
<feature type="transmembrane region" description="Helical" evidence="2">
    <location>
        <begin position="138"/>
        <end position="159"/>
    </location>
</feature>
<dbReference type="AlphaFoldDB" id="A0A1V3JR86"/>
<proteinExistence type="predicted"/>
<evidence type="ECO:0000313" key="3">
    <source>
        <dbReference type="EMBL" id="OOF59342.1"/>
    </source>
</evidence>
<comment type="caution">
    <text evidence="3">The sequence shown here is derived from an EMBL/GenBank/DDBJ whole genome shotgun (WGS) entry which is preliminary data.</text>
</comment>
<feature type="transmembrane region" description="Helical" evidence="2">
    <location>
        <begin position="179"/>
        <end position="197"/>
    </location>
</feature>